<evidence type="ECO:0000313" key="3">
    <source>
        <dbReference type="Proteomes" id="UP001353858"/>
    </source>
</evidence>
<dbReference type="AlphaFoldDB" id="A0AAN7SM86"/>
<accession>A0AAN7SM86</accession>
<dbReference type="EMBL" id="JARPUR010000005">
    <property type="protein sequence ID" value="KAK4875503.1"/>
    <property type="molecule type" value="Genomic_DNA"/>
</dbReference>
<organism evidence="2 3">
    <name type="scientific">Aquatica leii</name>
    <dbReference type="NCBI Taxonomy" id="1421715"/>
    <lineage>
        <taxon>Eukaryota</taxon>
        <taxon>Metazoa</taxon>
        <taxon>Ecdysozoa</taxon>
        <taxon>Arthropoda</taxon>
        <taxon>Hexapoda</taxon>
        <taxon>Insecta</taxon>
        <taxon>Pterygota</taxon>
        <taxon>Neoptera</taxon>
        <taxon>Endopterygota</taxon>
        <taxon>Coleoptera</taxon>
        <taxon>Polyphaga</taxon>
        <taxon>Elateriformia</taxon>
        <taxon>Elateroidea</taxon>
        <taxon>Lampyridae</taxon>
        <taxon>Luciolinae</taxon>
        <taxon>Aquatica</taxon>
    </lineage>
</organism>
<reference evidence="3" key="1">
    <citation type="submission" date="2023-01" db="EMBL/GenBank/DDBJ databases">
        <title>Key to firefly adult light organ development and bioluminescence: homeobox transcription factors regulate luciferase expression and transportation to peroxisome.</title>
        <authorList>
            <person name="Fu X."/>
        </authorList>
    </citation>
    <scope>NUCLEOTIDE SEQUENCE [LARGE SCALE GENOMIC DNA]</scope>
</reference>
<evidence type="ECO:0000256" key="1">
    <source>
        <dbReference type="SAM" id="Coils"/>
    </source>
</evidence>
<keyword evidence="3" id="KW-1185">Reference proteome</keyword>
<keyword evidence="1" id="KW-0175">Coiled coil</keyword>
<protein>
    <submittedName>
        <fullName evidence="2">Uncharacterized protein</fullName>
    </submittedName>
</protein>
<gene>
    <name evidence="2" type="ORF">RN001_011925</name>
</gene>
<evidence type="ECO:0000313" key="2">
    <source>
        <dbReference type="EMBL" id="KAK4875503.1"/>
    </source>
</evidence>
<name>A0AAN7SM86_9COLE</name>
<sequence>MCKELLKEVKSIRAEQIKMGKKLEKNNKEVNEMKEKLRKTTEKWKRKFEEMGEKMGTFEDKLDVWKQKTRLRGTNIYLDDDMTRREIEIQKKIRYEASKMKKEEKSIKIGFLKVWVEDEERFWDEERGTLVKKGAKN</sequence>
<feature type="coiled-coil region" evidence="1">
    <location>
        <begin position="20"/>
        <end position="54"/>
    </location>
</feature>
<proteinExistence type="predicted"/>
<dbReference type="Proteomes" id="UP001353858">
    <property type="component" value="Unassembled WGS sequence"/>
</dbReference>
<comment type="caution">
    <text evidence="2">The sequence shown here is derived from an EMBL/GenBank/DDBJ whole genome shotgun (WGS) entry which is preliminary data.</text>
</comment>